<evidence type="ECO:0000256" key="7">
    <source>
        <dbReference type="ARBA" id="ARBA00022833"/>
    </source>
</evidence>
<feature type="binding site" evidence="9">
    <location>
        <position position="46"/>
    </location>
    <ligand>
        <name>ATP</name>
        <dbReference type="ChEBI" id="CHEBI:30616"/>
    </ligand>
</feature>
<keyword evidence="7" id="KW-0862">Zinc</keyword>
<sequence length="594" mass="65104">MVGASDERPFDVIPFEDIKGEWKKLGSGSFGNVYRGTYLGIDVAIKEVLPSNDYDVAKYFEREWRLMKECRHPNVVLYLGLSRAPEPDNRIFIISEFIENGNLRQYVHDKSKPFPWKLRISFATDIARALAYLHARKCLHRDLKGENLLVTANGRLKITDFGFARIAARNAEESKRLTFCGTDAYMSPEILLGEEFSLPTDVYSLGIILCEIGARKLADDRTFKRAAPSFGIDMAEAKQLLSGSSGCPPGFMQLALDCLANNPAQRPVLVQILERLRDIELEVLARPTEADDVHVGSVKFITGHKRPGAAPRIPSFGMGVGKEIAYNEKKNQDSSDSDSDSDEERLIEAMKNIDVDIDGASHRALLHGSEGGDSDYSTAVIRSHSNQATMTMPPSLSSILTIRSPQPTENGQDTVRLPPMPSNGSINSFHTASSLVSIAAATEGTSLNTSTIRGPGATSSTLIHRFTLIKPGVKRQMYAPISPTKGERTRMSSPSKGDESTDGQLWSPFGFFFTSTLAAKCDICAKRLGWKPVLECDDCGLRAHIKCGEVAPMDCGLRPARPRIPQPYPPGSPFSKAKQTGRSAPGSPTSLPRR</sequence>
<reference evidence="13 14" key="1">
    <citation type="journal article" date="2017" name="Mol. Ecol.">
        <title>Comparative and population genomic landscape of Phellinus noxius: A hypervariable fungus causing root rot in trees.</title>
        <authorList>
            <person name="Chung C.L."/>
            <person name="Lee T.J."/>
            <person name="Akiba M."/>
            <person name="Lee H.H."/>
            <person name="Kuo T.H."/>
            <person name="Liu D."/>
            <person name="Ke H.M."/>
            <person name="Yokoi T."/>
            <person name="Roa M.B."/>
            <person name="Lu M.J."/>
            <person name="Chang Y.Y."/>
            <person name="Ann P.J."/>
            <person name="Tsai J.N."/>
            <person name="Chen C.Y."/>
            <person name="Tzean S.S."/>
            <person name="Ota Y."/>
            <person name="Hattori T."/>
            <person name="Sahashi N."/>
            <person name="Liou R.F."/>
            <person name="Kikuchi T."/>
            <person name="Tsai I.J."/>
        </authorList>
    </citation>
    <scope>NUCLEOTIDE SEQUENCE [LARGE SCALE GENOMIC DNA]</scope>
    <source>
        <strain evidence="13 14">FFPRI411160</strain>
    </source>
</reference>
<dbReference type="SMART" id="SM00109">
    <property type="entry name" value="C1"/>
    <property type="match status" value="1"/>
</dbReference>
<dbReference type="InterPro" id="IPR008271">
    <property type="entry name" value="Ser/Thr_kinase_AS"/>
</dbReference>
<dbReference type="InterPro" id="IPR050940">
    <property type="entry name" value="Actin_reg-Ser/Thr_kinase"/>
</dbReference>
<dbReference type="InterPro" id="IPR046349">
    <property type="entry name" value="C1-like_sf"/>
</dbReference>
<keyword evidence="8 9" id="KW-0067">ATP-binding</keyword>
<dbReference type="Gene3D" id="3.30.200.20">
    <property type="entry name" value="Phosphorylase Kinase, domain 1"/>
    <property type="match status" value="1"/>
</dbReference>
<keyword evidence="6 13" id="KW-0418">Kinase</keyword>
<feature type="domain" description="Phorbol-ester/DAG-type" evidence="12">
    <location>
        <begin position="503"/>
        <end position="555"/>
    </location>
</feature>
<feature type="region of interest" description="Disordered" evidence="10">
    <location>
        <begin position="558"/>
        <end position="594"/>
    </location>
</feature>
<protein>
    <submittedName>
        <fullName evidence="13">Kinase</fullName>
    </submittedName>
</protein>
<dbReference type="GO" id="GO:0005524">
    <property type="term" value="F:ATP binding"/>
    <property type="evidence" value="ECO:0007669"/>
    <property type="project" value="UniProtKB-UniRule"/>
</dbReference>
<evidence type="ECO:0000256" key="3">
    <source>
        <dbReference type="ARBA" id="ARBA00022679"/>
    </source>
</evidence>
<dbReference type="PRINTS" id="PR00109">
    <property type="entry name" value="TYRKINASE"/>
</dbReference>
<dbReference type="InterPro" id="IPR000719">
    <property type="entry name" value="Prot_kinase_dom"/>
</dbReference>
<keyword evidence="5 9" id="KW-0547">Nucleotide-binding</keyword>
<dbReference type="STRING" id="2282107.A0A286U7R8"/>
<dbReference type="PANTHER" id="PTHR46485:SF5">
    <property type="entry name" value="CENTER DIVIDER, ISOFORM A"/>
    <property type="match status" value="1"/>
</dbReference>
<evidence type="ECO:0000256" key="5">
    <source>
        <dbReference type="ARBA" id="ARBA00022741"/>
    </source>
</evidence>
<dbReference type="PROSITE" id="PS00107">
    <property type="entry name" value="PROTEIN_KINASE_ATP"/>
    <property type="match status" value="1"/>
</dbReference>
<keyword evidence="4" id="KW-0479">Metal-binding</keyword>
<evidence type="ECO:0000259" key="11">
    <source>
        <dbReference type="PROSITE" id="PS50011"/>
    </source>
</evidence>
<dbReference type="OrthoDB" id="4062651at2759"/>
<dbReference type="InterPro" id="IPR002219">
    <property type="entry name" value="PKC_DAG/PE"/>
</dbReference>
<evidence type="ECO:0000256" key="10">
    <source>
        <dbReference type="SAM" id="MobiDB-lite"/>
    </source>
</evidence>
<dbReference type="Pfam" id="PF00130">
    <property type="entry name" value="C1_1"/>
    <property type="match status" value="1"/>
</dbReference>
<dbReference type="PROSITE" id="PS50081">
    <property type="entry name" value="ZF_DAG_PE_2"/>
    <property type="match status" value="1"/>
</dbReference>
<dbReference type="AlphaFoldDB" id="A0A286U7R8"/>
<evidence type="ECO:0000256" key="8">
    <source>
        <dbReference type="ARBA" id="ARBA00022840"/>
    </source>
</evidence>
<keyword evidence="2" id="KW-0723">Serine/threonine-protein kinase</keyword>
<evidence type="ECO:0000256" key="2">
    <source>
        <dbReference type="ARBA" id="ARBA00022527"/>
    </source>
</evidence>
<feature type="compositionally biased region" description="Pro residues" evidence="10">
    <location>
        <begin position="562"/>
        <end position="572"/>
    </location>
</feature>
<dbReference type="SUPFAM" id="SSF56112">
    <property type="entry name" value="Protein kinase-like (PK-like)"/>
    <property type="match status" value="1"/>
</dbReference>
<dbReference type="PROSITE" id="PS50011">
    <property type="entry name" value="PROTEIN_KINASE_DOM"/>
    <property type="match status" value="1"/>
</dbReference>
<organism evidence="13 14">
    <name type="scientific">Pyrrhoderma noxium</name>
    <dbReference type="NCBI Taxonomy" id="2282107"/>
    <lineage>
        <taxon>Eukaryota</taxon>
        <taxon>Fungi</taxon>
        <taxon>Dikarya</taxon>
        <taxon>Basidiomycota</taxon>
        <taxon>Agaricomycotina</taxon>
        <taxon>Agaricomycetes</taxon>
        <taxon>Hymenochaetales</taxon>
        <taxon>Hymenochaetaceae</taxon>
        <taxon>Pyrrhoderma</taxon>
    </lineage>
</organism>
<gene>
    <name evidence="13" type="ORF">PNOK_0847600</name>
</gene>
<feature type="domain" description="Protein kinase" evidence="11">
    <location>
        <begin position="19"/>
        <end position="281"/>
    </location>
</feature>
<name>A0A286U7R8_9AGAM</name>
<feature type="compositionally biased region" description="Polar residues" evidence="10">
    <location>
        <begin position="577"/>
        <end position="594"/>
    </location>
</feature>
<dbReference type="InParanoid" id="A0A286U7R8"/>
<evidence type="ECO:0000313" key="14">
    <source>
        <dbReference type="Proteomes" id="UP000217199"/>
    </source>
</evidence>
<dbReference type="PANTHER" id="PTHR46485">
    <property type="entry name" value="LIM DOMAIN KINASE 1"/>
    <property type="match status" value="1"/>
</dbReference>
<feature type="region of interest" description="Disordered" evidence="10">
    <location>
        <begin position="478"/>
        <end position="502"/>
    </location>
</feature>
<dbReference type="CDD" id="cd13999">
    <property type="entry name" value="STKc_MAP3K-like"/>
    <property type="match status" value="1"/>
</dbReference>
<dbReference type="Proteomes" id="UP000217199">
    <property type="component" value="Unassembled WGS sequence"/>
</dbReference>
<comment type="caution">
    <text evidence="13">The sequence shown here is derived from an EMBL/GenBank/DDBJ whole genome shotgun (WGS) entry which is preliminary data.</text>
</comment>
<keyword evidence="3" id="KW-0808">Transferase</keyword>
<dbReference type="EMBL" id="NBII01000009">
    <property type="protein sequence ID" value="PAV15618.1"/>
    <property type="molecule type" value="Genomic_DNA"/>
</dbReference>
<proteinExistence type="inferred from homology"/>
<comment type="similarity">
    <text evidence="1">Belongs to the protein kinase superfamily. TKL Ser/Thr protein kinase family.</text>
</comment>
<keyword evidence="14" id="KW-1185">Reference proteome</keyword>
<evidence type="ECO:0000313" key="13">
    <source>
        <dbReference type="EMBL" id="PAV15618.1"/>
    </source>
</evidence>
<dbReference type="Gene3D" id="3.30.60.20">
    <property type="match status" value="1"/>
</dbReference>
<dbReference type="GO" id="GO:0046872">
    <property type="term" value="F:metal ion binding"/>
    <property type="evidence" value="ECO:0007669"/>
    <property type="project" value="UniProtKB-KW"/>
</dbReference>
<dbReference type="SMART" id="SM00220">
    <property type="entry name" value="S_TKc"/>
    <property type="match status" value="1"/>
</dbReference>
<evidence type="ECO:0000256" key="9">
    <source>
        <dbReference type="PROSITE-ProRule" id="PRU10141"/>
    </source>
</evidence>
<evidence type="ECO:0000256" key="6">
    <source>
        <dbReference type="ARBA" id="ARBA00022777"/>
    </source>
</evidence>
<dbReference type="Pfam" id="PF07714">
    <property type="entry name" value="PK_Tyr_Ser-Thr"/>
    <property type="match status" value="1"/>
</dbReference>
<dbReference type="PROSITE" id="PS00108">
    <property type="entry name" value="PROTEIN_KINASE_ST"/>
    <property type="match status" value="1"/>
</dbReference>
<dbReference type="InterPro" id="IPR001245">
    <property type="entry name" value="Ser-Thr/Tyr_kinase_cat_dom"/>
</dbReference>
<dbReference type="CDD" id="cd00029">
    <property type="entry name" value="C1"/>
    <property type="match status" value="1"/>
</dbReference>
<dbReference type="SUPFAM" id="SSF57889">
    <property type="entry name" value="Cysteine-rich domain"/>
    <property type="match status" value="1"/>
</dbReference>
<dbReference type="GO" id="GO:0004674">
    <property type="term" value="F:protein serine/threonine kinase activity"/>
    <property type="evidence" value="ECO:0007669"/>
    <property type="project" value="UniProtKB-KW"/>
</dbReference>
<evidence type="ECO:0000256" key="1">
    <source>
        <dbReference type="ARBA" id="ARBA00005843"/>
    </source>
</evidence>
<accession>A0A286U7R8</accession>
<dbReference type="InterPro" id="IPR017441">
    <property type="entry name" value="Protein_kinase_ATP_BS"/>
</dbReference>
<dbReference type="Gene3D" id="1.10.510.10">
    <property type="entry name" value="Transferase(Phosphotransferase) domain 1"/>
    <property type="match status" value="1"/>
</dbReference>
<evidence type="ECO:0000256" key="4">
    <source>
        <dbReference type="ARBA" id="ARBA00022723"/>
    </source>
</evidence>
<dbReference type="InterPro" id="IPR011009">
    <property type="entry name" value="Kinase-like_dom_sf"/>
</dbReference>
<evidence type="ECO:0000259" key="12">
    <source>
        <dbReference type="PROSITE" id="PS50081"/>
    </source>
</evidence>